<proteinExistence type="predicted"/>
<organism evidence="2 3">
    <name type="scientific">Triparma verrucosa</name>
    <dbReference type="NCBI Taxonomy" id="1606542"/>
    <lineage>
        <taxon>Eukaryota</taxon>
        <taxon>Sar</taxon>
        <taxon>Stramenopiles</taxon>
        <taxon>Ochrophyta</taxon>
        <taxon>Bolidophyceae</taxon>
        <taxon>Parmales</taxon>
        <taxon>Triparmaceae</taxon>
        <taxon>Triparma</taxon>
    </lineage>
</organism>
<protein>
    <submittedName>
        <fullName evidence="2">Uncharacterized protein</fullName>
    </submittedName>
</protein>
<dbReference type="EMBL" id="BRXX01000369">
    <property type="protein sequence ID" value="GMI07732.1"/>
    <property type="molecule type" value="Genomic_DNA"/>
</dbReference>
<keyword evidence="3" id="KW-1185">Reference proteome</keyword>
<dbReference type="AlphaFoldDB" id="A0A9W7CJP9"/>
<comment type="caution">
    <text evidence="2">The sequence shown here is derived from an EMBL/GenBank/DDBJ whole genome shotgun (WGS) entry which is preliminary data.</text>
</comment>
<dbReference type="InterPro" id="IPR010903">
    <property type="entry name" value="DUF1517"/>
</dbReference>
<evidence type="ECO:0000313" key="2">
    <source>
        <dbReference type="EMBL" id="GMI07732.1"/>
    </source>
</evidence>
<evidence type="ECO:0000256" key="1">
    <source>
        <dbReference type="SAM" id="SignalP"/>
    </source>
</evidence>
<dbReference type="PANTHER" id="PTHR33975:SF2">
    <property type="entry name" value="MYELIN-ASSOCIATED OLIGODENDROCYTE BASIC PROTEIN"/>
    <property type="match status" value="1"/>
</dbReference>
<feature type="signal peptide" evidence="1">
    <location>
        <begin position="1"/>
        <end position="22"/>
    </location>
</feature>
<keyword evidence="1" id="KW-0732">Signal</keyword>
<dbReference type="PANTHER" id="PTHR33975">
    <property type="entry name" value="MYELIN-ASSOCIATED OLIGODENDROCYTE BASIC PROTEIN"/>
    <property type="match status" value="1"/>
</dbReference>
<name>A0A9W7CJP9_9STRA</name>
<gene>
    <name evidence="2" type="ORF">TrVE_jg5004</name>
</gene>
<dbReference type="Pfam" id="PF07466">
    <property type="entry name" value="DUF1517"/>
    <property type="match status" value="1"/>
</dbReference>
<sequence>MVSSFSIVHLIVLLNLSSFVTAFLAPVKPHALHRLQTTRQNLFGDMFEQAGPLGKGITVAQVSVCVSSPSILPTLNLIASSNSGMTPSALSRLASETCLSLLRLEDSWVSASSRYTHFSTSQAGKAESEYNLWSTKLASKYEKEYPVSSGGAGEEGGGLVVATLLLEMQGDKTIFQDAGRSYGQTKDVLSSIAADVKVDGGRLINAVEVFWCPGDVGEILEKRDVLLDFPELIDL</sequence>
<dbReference type="InterPro" id="IPR053023">
    <property type="entry name" value="FLAP_modulator"/>
</dbReference>
<evidence type="ECO:0000313" key="3">
    <source>
        <dbReference type="Proteomes" id="UP001165160"/>
    </source>
</evidence>
<accession>A0A9W7CJP9</accession>
<feature type="chain" id="PRO_5040910336" evidence="1">
    <location>
        <begin position="23"/>
        <end position="235"/>
    </location>
</feature>
<dbReference type="Proteomes" id="UP001165160">
    <property type="component" value="Unassembled WGS sequence"/>
</dbReference>
<reference evidence="3" key="1">
    <citation type="journal article" date="2023" name="Commun. Biol.">
        <title>Genome analysis of Parmales, the sister group of diatoms, reveals the evolutionary specialization of diatoms from phago-mixotrophs to photoautotrophs.</title>
        <authorList>
            <person name="Ban H."/>
            <person name="Sato S."/>
            <person name="Yoshikawa S."/>
            <person name="Yamada K."/>
            <person name="Nakamura Y."/>
            <person name="Ichinomiya M."/>
            <person name="Sato N."/>
            <person name="Blanc-Mathieu R."/>
            <person name="Endo H."/>
            <person name="Kuwata A."/>
            <person name="Ogata H."/>
        </authorList>
    </citation>
    <scope>NUCLEOTIDE SEQUENCE [LARGE SCALE GENOMIC DNA]</scope>
    <source>
        <strain evidence="3">NIES 3699</strain>
    </source>
</reference>